<proteinExistence type="predicted"/>
<keyword evidence="1" id="KW-0472">Membrane</keyword>
<evidence type="ECO:0000313" key="2">
    <source>
        <dbReference type="EMBL" id="KXV02200.1"/>
    </source>
</evidence>
<sequence length="181" mass="20057">MAQYGRHGAGSGRAGFCIRKGLGILEILLALFISGLAIAGALLLYDNARVERMANDFKQEIALVQAAFHSLATSNSKLSLTEWTITPLMPKQYWATTAGSYNSTMHIGSNGLKSPWGGTLNVYQPTTTSGTYRMDTRNMSRRLCHELLSMPWSSMQVSVVAYSCDNEQQYSNYINLQAMQW</sequence>
<dbReference type="AlphaFoldDB" id="A0A149QY15"/>
<organism evidence="2 3">
    <name type="scientific">Gluconobacter potus</name>
    <dbReference type="NCBI Taxonomy" id="2724927"/>
    <lineage>
        <taxon>Bacteria</taxon>
        <taxon>Pseudomonadati</taxon>
        <taxon>Pseudomonadota</taxon>
        <taxon>Alphaproteobacteria</taxon>
        <taxon>Acetobacterales</taxon>
        <taxon>Acetobacteraceae</taxon>
        <taxon>Gluconobacter</taxon>
    </lineage>
</organism>
<evidence type="ECO:0008006" key="4">
    <source>
        <dbReference type="Google" id="ProtNLM"/>
    </source>
</evidence>
<gene>
    <name evidence="2" type="ORF">AD929_03620</name>
</gene>
<keyword evidence="1" id="KW-1133">Transmembrane helix</keyword>
<reference evidence="2 3" key="1">
    <citation type="submission" date="2015-06" db="EMBL/GenBank/DDBJ databases">
        <title>Improved classification and identification of acetic acid bacteria using matrix-assisted laser desorption/ionization time-of-flight mass spectrometry; Gluconobacter nephelii and Gluconobacter uchimurae are later heterotypic synonyms of Gluconobacter japonicus and Gluconobacter oxydans, respectively.</title>
        <authorList>
            <person name="Li L."/>
            <person name="Cleenwerck I."/>
            <person name="De Vuyst L."/>
            <person name="Vandamme P."/>
        </authorList>
    </citation>
    <scope>NUCLEOTIDE SEQUENCE [LARGE SCALE GENOMIC DNA]</scope>
    <source>
        <strain evidence="2 3">LMG 1764</strain>
    </source>
</reference>
<comment type="caution">
    <text evidence="2">The sequence shown here is derived from an EMBL/GenBank/DDBJ whole genome shotgun (WGS) entry which is preliminary data.</text>
</comment>
<keyword evidence="1" id="KW-0812">Transmembrane</keyword>
<evidence type="ECO:0000256" key="1">
    <source>
        <dbReference type="SAM" id="Phobius"/>
    </source>
</evidence>
<dbReference type="PATRIC" id="fig|442.7.peg.3211"/>
<feature type="transmembrane region" description="Helical" evidence="1">
    <location>
        <begin position="21"/>
        <end position="45"/>
    </location>
</feature>
<evidence type="ECO:0000313" key="3">
    <source>
        <dbReference type="Proteomes" id="UP000075573"/>
    </source>
</evidence>
<name>A0A149QY15_9PROT</name>
<dbReference type="Gene3D" id="3.30.1690.10">
    <property type="entry name" value="TcpA-like pilin"/>
    <property type="match status" value="1"/>
</dbReference>
<accession>A0A149QY15</accession>
<dbReference type="EMBL" id="LHZB01000101">
    <property type="protein sequence ID" value="KXV02200.1"/>
    <property type="molecule type" value="Genomic_DNA"/>
</dbReference>
<protein>
    <recommendedName>
        <fullName evidence="4">Type 4 secretion system PilS N-terminal domain-containing protein</fullName>
    </recommendedName>
</protein>
<dbReference type="Proteomes" id="UP000075573">
    <property type="component" value="Unassembled WGS sequence"/>
</dbReference>